<dbReference type="Gramene" id="KZN01215">
    <property type="protein sequence ID" value="KZN01215"/>
    <property type="gene ID" value="DCAR_009969"/>
</dbReference>
<dbReference type="Gene3D" id="3.20.20.80">
    <property type="entry name" value="Glycosidases"/>
    <property type="match status" value="1"/>
</dbReference>
<feature type="domain" description="Glycoside hydrolase family 5" evidence="9">
    <location>
        <begin position="28"/>
        <end position="359"/>
    </location>
</feature>
<dbReference type="PANTHER" id="PTHR31451:SF60">
    <property type="entry name" value="MANNAN ENDO-1,4-BETA-MANNOSIDASE 1"/>
    <property type="match status" value="1"/>
</dbReference>
<keyword evidence="8" id="KW-0732">Signal</keyword>
<evidence type="ECO:0000256" key="8">
    <source>
        <dbReference type="SAM" id="SignalP"/>
    </source>
</evidence>
<dbReference type="GO" id="GO:0016985">
    <property type="term" value="F:mannan endo-1,4-beta-mannosidase activity"/>
    <property type="evidence" value="ECO:0007669"/>
    <property type="project" value="UniProtKB-EC"/>
</dbReference>
<evidence type="ECO:0000256" key="2">
    <source>
        <dbReference type="ARBA" id="ARBA00004613"/>
    </source>
</evidence>
<evidence type="ECO:0000313" key="10">
    <source>
        <dbReference type="EMBL" id="KZN01215.1"/>
    </source>
</evidence>
<dbReference type="GO" id="GO:0000272">
    <property type="term" value="P:polysaccharide catabolic process"/>
    <property type="evidence" value="ECO:0007669"/>
    <property type="project" value="InterPro"/>
</dbReference>
<dbReference type="InterPro" id="IPR045053">
    <property type="entry name" value="MAN-like"/>
</dbReference>
<sequence length="418" mass="47646">MRNWCLLWLVFLLLNQHGKIVQVSAGIEFIESMGVHFMLNGSFYYANGFNAYWLMVVASDPSQRCKISSVFQEAVSNDLTLSRTWAFSDGGPQALQFSPGVYNEQMFQGLDFVIYEAGRYGIRLILSLVNNYKDFGGKNQYVNWARDQGQNISSEDDFFTNSLVKGFYKNHINTVLNRRNSITGVCYKDDKTIMAWELMNEPRCPSDPSRNSIQAWITEMASYVKSVDTKHLLEVGLEGFYGESAPADRQFNLTAKLGTDFIANNQIPGIDFATIHLYPDQWIPDADEETQQTFSNNWINKHIQDAETILQKPLLVTEFGWKKSGFDIETRDKLLGTVYSDVYSSASCGGVAAGCMFWQLLTEGMDSYRDGYELVFNESRSTAFLIHEQSQKLAGIRKMHAWPRHREDNETVNNEVGY</sequence>
<keyword evidence="5" id="KW-0964">Secreted</keyword>
<reference evidence="11" key="2">
    <citation type="submission" date="2022-03" db="EMBL/GenBank/DDBJ databases">
        <title>Draft title - Genomic analysis of global carrot germplasm unveils the trajectory of domestication and the origin of high carotenoid orange carrot.</title>
        <authorList>
            <person name="Iorizzo M."/>
            <person name="Ellison S."/>
            <person name="Senalik D."/>
            <person name="Macko-Podgorni A."/>
            <person name="Grzebelus D."/>
            <person name="Bostan H."/>
            <person name="Rolling W."/>
            <person name="Curaba J."/>
            <person name="Simon P."/>
        </authorList>
    </citation>
    <scope>NUCLEOTIDE SEQUENCE</scope>
    <source>
        <tissue evidence="11">Leaf</tissue>
    </source>
</reference>
<dbReference type="KEGG" id="dcr:108210613"/>
<feature type="chain" id="PRO_5007828677" description="mannan endo-1,4-beta-mannosidase" evidence="8">
    <location>
        <begin position="21"/>
        <end position="418"/>
    </location>
</feature>
<evidence type="ECO:0000256" key="6">
    <source>
        <dbReference type="ARBA" id="ARBA00022801"/>
    </source>
</evidence>
<dbReference type="Pfam" id="PF26410">
    <property type="entry name" value="GH5_mannosidase"/>
    <property type="match status" value="1"/>
</dbReference>
<keyword evidence="6" id="KW-0378">Hydrolase</keyword>
<dbReference type="PANTHER" id="PTHR31451">
    <property type="match status" value="1"/>
</dbReference>
<comment type="catalytic activity">
    <reaction evidence="1">
        <text>Random hydrolysis of (1-&gt;4)-beta-D-mannosidic linkages in mannans, galactomannans and glucomannans.</text>
        <dbReference type="EC" id="3.2.1.78"/>
    </reaction>
</comment>
<evidence type="ECO:0000256" key="5">
    <source>
        <dbReference type="ARBA" id="ARBA00022525"/>
    </source>
</evidence>
<dbReference type="SUPFAM" id="SSF51445">
    <property type="entry name" value="(Trans)glycosidases"/>
    <property type="match status" value="1"/>
</dbReference>
<dbReference type="InterPro" id="IPR001547">
    <property type="entry name" value="Glyco_hydro_5"/>
</dbReference>
<keyword evidence="7" id="KW-0326">Glycosidase</keyword>
<evidence type="ECO:0000256" key="1">
    <source>
        <dbReference type="ARBA" id="ARBA00001678"/>
    </source>
</evidence>
<dbReference type="EMBL" id="LNRQ01000003">
    <property type="protein sequence ID" value="KZN01215.1"/>
    <property type="molecule type" value="Genomic_DNA"/>
</dbReference>
<dbReference type="EMBL" id="CP093345">
    <property type="protein sequence ID" value="WOG92001.1"/>
    <property type="molecule type" value="Genomic_DNA"/>
</dbReference>
<reference evidence="10" key="1">
    <citation type="journal article" date="2016" name="Nat. Genet.">
        <title>A high-quality carrot genome assembly provides new insights into carotenoid accumulation and asterid genome evolution.</title>
        <authorList>
            <person name="Iorizzo M."/>
            <person name="Ellison S."/>
            <person name="Senalik D."/>
            <person name="Zeng P."/>
            <person name="Satapoomin P."/>
            <person name="Huang J."/>
            <person name="Bowman M."/>
            <person name="Iovene M."/>
            <person name="Sanseverino W."/>
            <person name="Cavagnaro P."/>
            <person name="Yildiz M."/>
            <person name="Macko-Podgorni A."/>
            <person name="Moranska E."/>
            <person name="Grzebelus E."/>
            <person name="Grzebelus D."/>
            <person name="Ashrafi H."/>
            <person name="Zheng Z."/>
            <person name="Cheng S."/>
            <person name="Spooner D."/>
            <person name="Van Deynze A."/>
            <person name="Simon P."/>
        </authorList>
    </citation>
    <scope>NUCLEOTIDE SEQUENCE [LARGE SCALE GENOMIC DNA]</scope>
    <source>
        <tissue evidence="10">Leaf</tissue>
    </source>
</reference>
<dbReference type="AlphaFoldDB" id="A0A161WRB5"/>
<name>A0A161WRB5_DAUCS</name>
<evidence type="ECO:0000313" key="11">
    <source>
        <dbReference type="EMBL" id="WOG92001.1"/>
    </source>
</evidence>
<dbReference type="FunFam" id="3.20.20.80:FF:000012">
    <property type="entry name" value="Mannan endo-1,4-beta-mannosidase 6"/>
    <property type="match status" value="1"/>
</dbReference>
<dbReference type="STRING" id="79200.A0A161WRB5"/>
<dbReference type="OMA" id="NRIRMKI"/>
<evidence type="ECO:0000313" key="12">
    <source>
        <dbReference type="Proteomes" id="UP000077755"/>
    </source>
</evidence>
<dbReference type="Proteomes" id="UP000077755">
    <property type="component" value="Chromosome 3"/>
</dbReference>
<proteinExistence type="inferred from homology"/>
<comment type="similarity">
    <text evidence="3">Belongs to the glycosyl hydrolase 5 (cellulase A) family.</text>
</comment>
<evidence type="ECO:0000256" key="4">
    <source>
        <dbReference type="ARBA" id="ARBA00012706"/>
    </source>
</evidence>
<organism evidence="10">
    <name type="scientific">Daucus carota subsp. sativus</name>
    <name type="common">Carrot</name>
    <dbReference type="NCBI Taxonomy" id="79200"/>
    <lineage>
        <taxon>Eukaryota</taxon>
        <taxon>Viridiplantae</taxon>
        <taxon>Streptophyta</taxon>
        <taxon>Embryophyta</taxon>
        <taxon>Tracheophyta</taxon>
        <taxon>Spermatophyta</taxon>
        <taxon>Magnoliopsida</taxon>
        <taxon>eudicotyledons</taxon>
        <taxon>Gunneridae</taxon>
        <taxon>Pentapetalae</taxon>
        <taxon>asterids</taxon>
        <taxon>campanulids</taxon>
        <taxon>Apiales</taxon>
        <taxon>Apiaceae</taxon>
        <taxon>Apioideae</taxon>
        <taxon>Scandiceae</taxon>
        <taxon>Daucinae</taxon>
        <taxon>Daucus</taxon>
        <taxon>Daucus sect. Daucus</taxon>
    </lineage>
</organism>
<protein>
    <recommendedName>
        <fullName evidence="4">mannan endo-1,4-beta-mannosidase</fullName>
        <ecNumber evidence="4">3.2.1.78</ecNumber>
    </recommendedName>
</protein>
<keyword evidence="12" id="KW-1185">Reference proteome</keyword>
<feature type="signal peptide" evidence="8">
    <location>
        <begin position="1"/>
        <end position="20"/>
    </location>
</feature>
<dbReference type="EC" id="3.2.1.78" evidence="4"/>
<gene>
    <name evidence="10" type="ORF">DCAR_009969</name>
    <name evidence="11" type="ORF">DCAR_0311257</name>
</gene>
<dbReference type="InterPro" id="IPR017853">
    <property type="entry name" value="GH"/>
</dbReference>
<evidence type="ECO:0000256" key="7">
    <source>
        <dbReference type="ARBA" id="ARBA00023295"/>
    </source>
</evidence>
<dbReference type="GO" id="GO:0005576">
    <property type="term" value="C:extracellular region"/>
    <property type="evidence" value="ECO:0007669"/>
    <property type="project" value="UniProtKB-SubCell"/>
</dbReference>
<comment type="subcellular location">
    <subcellularLocation>
        <location evidence="2">Secreted</location>
    </subcellularLocation>
</comment>
<evidence type="ECO:0000259" key="9">
    <source>
        <dbReference type="Pfam" id="PF26410"/>
    </source>
</evidence>
<evidence type="ECO:0000256" key="3">
    <source>
        <dbReference type="ARBA" id="ARBA00005641"/>
    </source>
</evidence>
<dbReference type="OrthoDB" id="406631at2759"/>
<accession>A0A161WRB5</accession>